<evidence type="ECO:0000313" key="3">
    <source>
        <dbReference type="Proteomes" id="UP000729402"/>
    </source>
</evidence>
<proteinExistence type="predicted"/>
<organism evidence="2 3">
    <name type="scientific">Zizania palustris</name>
    <name type="common">Northern wild rice</name>
    <dbReference type="NCBI Taxonomy" id="103762"/>
    <lineage>
        <taxon>Eukaryota</taxon>
        <taxon>Viridiplantae</taxon>
        <taxon>Streptophyta</taxon>
        <taxon>Embryophyta</taxon>
        <taxon>Tracheophyta</taxon>
        <taxon>Spermatophyta</taxon>
        <taxon>Magnoliopsida</taxon>
        <taxon>Liliopsida</taxon>
        <taxon>Poales</taxon>
        <taxon>Poaceae</taxon>
        <taxon>BOP clade</taxon>
        <taxon>Oryzoideae</taxon>
        <taxon>Oryzeae</taxon>
        <taxon>Zizaniinae</taxon>
        <taxon>Zizania</taxon>
    </lineage>
</organism>
<comment type="caution">
    <text evidence="2">The sequence shown here is derived from an EMBL/GenBank/DDBJ whole genome shotgun (WGS) entry which is preliminary data.</text>
</comment>
<feature type="compositionally biased region" description="Basic residues" evidence="1">
    <location>
        <begin position="91"/>
        <end position="102"/>
    </location>
</feature>
<reference evidence="2" key="1">
    <citation type="journal article" date="2021" name="bioRxiv">
        <title>Whole Genome Assembly and Annotation of Northern Wild Rice, Zizania palustris L., Supports a Whole Genome Duplication in the Zizania Genus.</title>
        <authorList>
            <person name="Haas M."/>
            <person name="Kono T."/>
            <person name="Macchietto M."/>
            <person name="Millas R."/>
            <person name="McGilp L."/>
            <person name="Shao M."/>
            <person name="Duquette J."/>
            <person name="Hirsch C.N."/>
            <person name="Kimball J."/>
        </authorList>
    </citation>
    <scope>NUCLEOTIDE SEQUENCE</scope>
    <source>
        <tissue evidence="2">Fresh leaf tissue</tissue>
    </source>
</reference>
<dbReference type="EMBL" id="JAAALK010000289">
    <property type="protein sequence ID" value="KAG8049110.1"/>
    <property type="molecule type" value="Genomic_DNA"/>
</dbReference>
<dbReference type="AlphaFoldDB" id="A0A8J5V2S5"/>
<dbReference type="Proteomes" id="UP000729402">
    <property type="component" value="Unassembled WGS sequence"/>
</dbReference>
<accession>A0A8J5V2S5</accession>
<reference evidence="2" key="2">
    <citation type="submission" date="2021-02" db="EMBL/GenBank/DDBJ databases">
        <authorList>
            <person name="Kimball J.A."/>
            <person name="Haas M.W."/>
            <person name="Macchietto M."/>
            <person name="Kono T."/>
            <person name="Duquette J."/>
            <person name="Shao M."/>
        </authorList>
    </citation>
    <scope>NUCLEOTIDE SEQUENCE</scope>
    <source>
        <tissue evidence="2">Fresh leaf tissue</tissue>
    </source>
</reference>
<sequence length="113" mass="12736">MHSSNRAAFSSPTAAPDLAVLAASIRKSKPSKASSLPVDDPIIYLHLPTSAAGRPLSRPHRNSRIRSQGKVTLVAVEILLPGRLRVRLYRRRTGRRRRKRRLSPVQVDRRAKW</sequence>
<feature type="region of interest" description="Disordered" evidence="1">
    <location>
        <begin position="91"/>
        <end position="113"/>
    </location>
</feature>
<keyword evidence="3" id="KW-1185">Reference proteome</keyword>
<gene>
    <name evidence="2" type="ORF">GUJ93_ZPchr0009g1972</name>
</gene>
<evidence type="ECO:0000256" key="1">
    <source>
        <dbReference type="SAM" id="MobiDB-lite"/>
    </source>
</evidence>
<evidence type="ECO:0000313" key="2">
    <source>
        <dbReference type="EMBL" id="KAG8049110.1"/>
    </source>
</evidence>
<name>A0A8J5V2S5_ZIZPA</name>
<protein>
    <submittedName>
        <fullName evidence="2">Uncharacterized protein</fullName>
    </submittedName>
</protein>